<keyword evidence="3" id="KW-1185">Reference proteome</keyword>
<dbReference type="InterPro" id="IPR046529">
    <property type="entry name" value="DUF6594"/>
</dbReference>
<dbReference type="PANTHER" id="PTHR34502">
    <property type="entry name" value="DUF6594 DOMAIN-CONTAINING PROTEIN-RELATED"/>
    <property type="match status" value="1"/>
</dbReference>
<evidence type="ECO:0000313" key="2">
    <source>
        <dbReference type="EMBL" id="KAF4952487.1"/>
    </source>
</evidence>
<protein>
    <recommendedName>
        <fullName evidence="1">DUF6594 domain-containing protein</fullName>
    </recommendedName>
</protein>
<evidence type="ECO:0000313" key="3">
    <source>
        <dbReference type="Proteomes" id="UP000604273"/>
    </source>
</evidence>
<feature type="domain" description="DUF6594" evidence="1">
    <location>
        <begin position="33"/>
        <end position="147"/>
    </location>
</feature>
<reference evidence="2" key="2">
    <citation type="submission" date="2020-05" db="EMBL/GenBank/DDBJ databases">
        <authorList>
            <person name="Kim H.-S."/>
            <person name="Proctor R.H."/>
            <person name="Brown D.W."/>
        </authorList>
    </citation>
    <scope>NUCLEOTIDE SEQUENCE</scope>
    <source>
        <strain evidence="2">NRRL 45417</strain>
    </source>
</reference>
<name>A0A8H4WW20_9HYPO</name>
<reference evidence="2" key="1">
    <citation type="journal article" date="2020" name="BMC Genomics">
        <title>Correction to: Identification and distribution of gene clusters required for synthesis of sphingolipid metabolism inhibitors in diverse species of the filamentous fungus Fusarium.</title>
        <authorList>
            <person name="Kim H.S."/>
            <person name="Lohmar J.M."/>
            <person name="Busman M."/>
            <person name="Brown D.W."/>
            <person name="Naumann T.A."/>
            <person name="Divon H.H."/>
            <person name="Lysoe E."/>
            <person name="Uhlig S."/>
            <person name="Proctor R.H."/>
        </authorList>
    </citation>
    <scope>NUCLEOTIDE SEQUENCE</scope>
    <source>
        <strain evidence="2">NRRL 45417</strain>
    </source>
</reference>
<proteinExistence type="predicted"/>
<accession>A0A8H4WW20</accession>
<dbReference type="EMBL" id="JABFAI010000155">
    <property type="protein sequence ID" value="KAF4952487.1"/>
    <property type="molecule type" value="Genomic_DNA"/>
</dbReference>
<organism evidence="2 3">
    <name type="scientific">Fusarium gaditjirri</name>
    <dbReference type="NCBI Taxonomy" id="282569"/>
    <lineage>
        <taxon>Eukaryota</taxon>
        <taxon>Fungi</taxon>
        <taxon>Dikarya</taxon>
        <taxon>Ascomycota</taxon>
        <taxon>Pezizomycotina</taxon>
        <taxon>Sordariomycetes</taxon>
        <taxon>Hypocreomycetidae</taxon>
        <taxon>Hypocreales</taxon>
        <taxon>Nectriaceae</taxon>
        <taxon>Fusarium</taxon>
        <taxon>Fusarium nisikadoi species complex</taxon>
    </lineage>
</organism>
<gene>
    <name evidence="2" type="ORF">FGADI_6721</name>
</gene>
<sequence length="165" mass="18595">MTLSSEALYPKSLDDLPSVYSAPQGRPISGRKFQDRLNILEKRLSKIDRQEPAPVFLSSMRMNGSPERAAIISEIEDALESYDDLLERTEKVISYDEPLDVHISSLQNWLRGNSCIAQDETSFLQMKDDLLVLAPLEDGLLYWLETAVTLAIGFFSKVSSRNPSQ</sequence>
<dbReference type="Pfam" id="PF20237">
    <property type="entry name" value="DUF6594"/>
    <property type="match status" value="1"/>
</dbReference>
<comment type="caution">
    <text evidence="2">The sequence shown here is derived from an EMBL/GenBank/DDBJ whole genome shotgun (WGS) entry which is preliminary data.</text>
</comment>
<dbReference type="PANTHER" id="PTHR34502:SF3">
    <property type="entry name" value="DUF6594 DOMAIN-CONTAINING PROTEIN"/>
    <property type="match status" value="1"/>
</dbReference>
<evidence type="ECO:0000259" key="1">
    <source>
        <dbReference type="Pfam" id="PF20237"/>
    </source>
</evidence>
<dbReference type="Proteomes" id="UP000604273">
    <property type="component" value="Unassembled WGS sequence"/>
</dbReference>
<dbReference type="AlphaFoldDB" id="A0A8H4WW20"/>
<dbReference type="OrthoDB" id="5341582at2759"/>